<evidence type="ECO:0000256" key="9">
    <source>
        <dbReference type="ARBA" id="ARBA00023065"/>
    </source>
</evidence>
<comment type="subcellular location">
    <subcellularLocation>
        <location evidence="1 13">Cell outer membrane</location>
        <topology evidence="1 13">Multi-pass membrane protein</topology>
    </subcellularLocation>
</comment>
<feature type="domain" description="AMIN" evidence="17">
    <location>
        <begin position="89"/>
        <end position="184"/>
    </location>
</feature>
<feature type="domain" description="TonB-dependent receptor plug" evidence="16">
    <location>
        <begin position="227"/>
        <end position="325"/>
    </location>
</feature>
<dbReference type="NCBIfam" id="TIGR01783">
    <property type="entry name" value="TonB-siderophor"/>
    <property type="match status" value="1"/>
</dbReference>
<keyword evidence="8" id="KW-0408">Iron</keyword>
<evidence type="ECO:0000256" key="11">
    <source>
        <dbReference type="ARBA" id="ARBA00023136"/>
    </source>
</evidence>
<dbReference type="Proteomes" id="UP000010480">
    <property type="component" value="Chromosome"/>
</dbReference>
<comment type="similarity">
    <text evidence="2 13 14">Belongs to the TonB-dependent receptor family.</text>
</comment>
<dbReference type="EMBL" id="CP003947">
    <property type="protein sequence ID" value="AFZ54126.1"/>
    <property type="molecule type" value="Genomic_DNA"/>
</dbReference>
<evidence type="ECO:0000259" key="17">
    <source>
        <dbReference type="Pfam" id="PF11741"/>
    </source>
</evidence>
<dbReference type="CDD" id="cd01347">
    <property type="entry name" value="ligand_gated_channel"/>
    <property type="match status" value="1"/>
</dbReference>
<dbReference type="InterPro" id="IPR010105">
    <property type="entry name" value="TonB_sidphr_rcpt"/>
</dbReference>
<keyword evidence="5" id="KW-0410">Iron transport</keyword>
<keyword evidence="11 13" id="KW-0472">Membrane</keyword>
<dbReference type="OrthoDB" id="503423at2"/>
<dbReference type="Gene3D" id="2.60.40.3500">
    <property type="match status" value="1"/>
</dbReference>
<evidence type="ECO:0000259" key="16">
    <source>
        <dbReference type="Pfam" id="PF07715"/>
    </source>
</evidence>
<dbReference type="InterPro" id="IPR039426">
    <property type="entry name" value="TonB-dep_rcpt-like"/>
</dbReference>
<dbReference type="RefSeq" id="WP_015219851.1">
    <property type="nucleotide sequence ID" value="NC_019776.1"/>
</dbReference>
<evidence type="ECO:0000256" key="14">
    <source>
        <dbReference type="RuleBase" id="RU003357"/>
    </source>
</evidence>
<evidence type="ECO:0000256" key="6">
    <source>
        <dbReference type="ARBA" id="ARBA00022692"/>
    </source>
</evidence>
<evidence type="ECO:0000256" key="8">
    <source>
        <dbReference type="ARBA" id="ARBA00023004"/>
    </source>
</evidence>
<dbReference type="KEGG" id="can:Cyan10605_2037"/>
<dbReference type="FunFam" id="2.40.170.20:FF:000005">
    <property type="entry name" value="TonB-dependent siderophore receptor"/>
    <property type="match status" value="1"/>
</dbReference>
<gene>
    <name evidence="18" type="ordered locus">Cyan10605_2037</name>
</gene>
<dbReference type="InterPro" id="IPR012910">
    <property type="entry name" value="Plug_dom"/>
</dbReference>
<evidence type="ECO:0000256" key="1">
    <source>
        <dbReference type="ARBA" id="ARBA00004571"/>
    </source>
</evidence>
<dbReference type="InterPro" id="IPR000531">
    <property type="entry name" value="Beta-barrel_TonB"/>
</dbReference>
<keyword evidence="4 13" id="KW-1134">Transmembrane beta strand</keyword>
<feature type="domain" description="TonB-dependent receptor-like beta-barrel" evidence="15">
    <location>
        <begin position="400"/>
        <end position="836"/>
    </location>
</feature>
<evidence type="ECO:0000259" key="15">
    <source>
        <dbReference type="Pfam" id="PF00593"/>
    </source>
</evidence>
<dbReference type="STRING" id="755178.Cyan10605_2037"/>
<dbReference type="eggNOG" id="COG4773">
    <property type="taxonomic scope" value="Bacteria"/>
</dbReference>
<dbReference type="GO" id="GO:0015344">
    <property type="term" value="F:siderophore uptake transmembrane transporter activity"/>
    <property type="evidence" value="ECO:0007669"/>
    <property type="project" value="TreeGrafter"/>
</dbReference>
<evidence type="ECO:0000313" key="19">
    <source>
        <dbReference type="Proteomes" id="UP000010480"/>
    </source>
</evidence>
<evidence type="ECO:0000313" key="18">
    <source>
        <dbReference type="EMBL" id="AFZ54126.1"/>
    </source>
</evidence>
<name>K9Z4L7_CYAAP</name>
<keyword evidence="18" id="KW-0675">Receptor</keyword>
<organism evidence="18 19">
    <name type="scientific">Cyanobacterium aponinum (strain PCC 10605)</name>
    <dbReference type="NCBI Taxonomy" id="755178"/>
    <lineage>
        <taxon>Bacteria</taxon>
        <taxon>Bacillati</taxon>
        <taxon>Cyanobacteriota</taxon>
        <taxon>Cyanophyceae</taxon>
        <taxon>Oscillatoriophycideae</taxon>
        <taxon>Chroococcales</taxon>
        <taxon>Geminocystaceae</taxon>
        <taxon>Cyanobacterium</taxon>
    </lineage>
</organism>
<dbReference type="GO" id="GO:0038023">
    <property type="term" value="F:signaling receptor activity"/>
    <property type="evidence" value="ECO:0007669"/>
    <property type="project" value="InterPro"/>
</dbReference>
<dbReference type="InterPro" id="IPR037066">
    <property type="entry name" value="Plug_dom_sf"/>
</dbReference>
<evidence type="ECO:0000256" key="7">
    <source>
        <dbReference type="ARBA" id="ARBA00022729"/>
    </source>
</evidence>
<dbReference type="Pfam" id="PF00593">
    <property type="entry name" value="TonB_dep_Rec_b-barrel"/>
    <property type="match status" value="1"/>
</dbReference>
<dbReference type="InterPro" id="IPR036942">
    <property type="entry name" value="Beta-barrel_TonB_sf"/>
</dbReference>
<keyword evidence="6 13" id="KW-0812">Transmembrane</keyword>
<keyword evidence="12 13" id="KW-0998">Cell outer membrane</keyword>
<dbReference type="FunFam" id="2.170.130.10:FF:000001">
    <property type="entry name" value="Catecholate siderophore TonB-dependent receptor"/>
    <property type="match status" value="1"/>
</dbReference>
<reference evidence="19" key="1">
    <citation type="journal article" date="2013" name="Proc. Natl. Acad. Sci. U.S.A.">
        <title>Improving the coverage of the cyanobacterial phylum using diversity-driven genome sequencing.</title>
        <authorList>
            <person name="Shih P.M."/>
            <person name="Wu D."/>
            <person name="Latifi A."/>
            <person name="Axen S.D."/>
            <person name="Fewer D.P."/>
            <person name="Talla E."/>
            <person name="Calteau A."/>
            <person name="Cai F."/>
            <person name="Tandeau de Marsac N."/>
            <person name="Rippka R."/>
            <person name="Herdman M."/>
            <person name="Sivonen K."/>
            <person name="Coursin T."/>
            <person name="Laurent T."/>
            <person name="Goodwin L."/>
            <person name="Nolan M."/>
            <person name="Davenport K.W."/>
            <person name="Han C.S."/>
            <person name="Rubin E.M."/>
            <person name="Eisen J.A."/>
            <person name="Woyke T."/>
            <person name="Gugger M."/>
            <person name="Kerfeld C.A."/>
        </authorList>
    </citation>
    <scope>NUCLEOTIDE SEQUENCE [LARGE SCALE GENOMIC DNA]</scope>
    <source>
        <strain evidence="19">PCC 10605</strain>
    </source>
</reference>
<evidence type="ECO:0000256" key="10">
    <source>
        <dbReference type="ARBA" id="ARBA00023077"/>
    </source>
</evidence>
<keyword evidence="10 14" id="KW-0798">TonB box</keyword>
<evidence type="ECO:0000256" key="12">
    <source>
        <dbReference type="ARBA" id="ARBA00023237"/>
    </source>
</evidence>
<dbReference type="HOGENOM" id="CLU_008287_9_4_3"/>
<dbReference type="Pfam" id="PF11741">
    <property type="entry name" value="AMIN"/>
    <property type="match status" value="1"/>
</dbReference>
<sequence precursor="true">MTQQPPKYFPKRSLLITFVITIFSIFDSPPTKANENSLLISEIKTNVKQSSFIDNNLKQSDILRVGDLPSISQKAEQLLAQDIVQVTGVKIEPSETGLQIILDTESRSNLQPLIYSQENTLIIDILEAVLALADGDEFNVENPTNDITTIRVTPLNSNAIRITITGKTGIPTAQVIPSDNNLVLSVTADSQTASETEIEIVATQEGQQETGYFVPNSSTATRTDTPLLDVPQSVQVVPQQVLRDQQITRLDDALRNVPGVTQNFGPGSAVYYRIRGFEALDNNFLRNGLPDPGAGELVELSSIEQVEVLKGPASVLFGFGNPGGTINLITKSPLSDPFYQVDASFGSENFYRGAIDFSGPLNDSKTLLYRFNTAYRNSGSFIDDYTSEFFGISPVIDVKIGNNTSLTVEGDYLIATDYFRPPGVPTVGTVLSNPNGKVPRNRNLAEPNDITEQKVTRIGYRLEHKFSDNWLLRNAFAYNYRDYYDKLHLPSGLEADGRTLNRFYREYEFDSTAYSLTTNAIGKFSMGLTKHELLMGIDINRFENKTPSFRGTAGSPIDIFNPVYGQPIPVLTGDNFSDTTITKSLGIYLQDQITFTEQLKFVLGVRFDTFDQTYENFTANTESSSSDSAFSPRFGIIYQPIPTVSIYGSYISSFAPAYGAFLFDGALNNSFEPQQGGQFEIGVKTDFSDQLSATLAFYDIILRNVLTEDPNNPGFQIQTGEQNSQGFEFSLTGEILPGWNIIAGYAYTNAKITQDNTYPVGNQLPNTPYNSFNLWTTYELQEGDLQGLGFGLGFFYMGDRQGDLSNTYTVPIYFRTDAAIFYNRDQFRVALNFRNLFDIEYFEYGVNSTRVQYGQPFTVLGSLSWKF</sequence>
<dbReference type="Gene3D" id="2.170.130.10">
    <property type="entry name" value="TonB-dependent receptor, plug domain"/>
    <property type="match status" value="1"/>
</dbReference>
<proteinExistence type="inferred from homology"/>
<dbReference type="InterPro" id="IPR021731">
    <property type="entry name" value="AMIN_dom"/>
</dbReference>
<keyword evidence="19" id="KW-1185">Reference proteome</keyword>
<dbReference type="GO" id="GO:0009279">
    <property type="term" value="C:cell outer membrane"/>
    <property type="evidence" value="ECO:0007669"/>
    <property type="project" value="UniProtKB-SubCell"/>
</dbReference>
<protein>
    <submittedName>
        <fullName evidence="18">TonB-dependent siderophore receptor</fullName>
    </submittedName>
</protein>
<dbReference type="GO" id="GO:0015891">
    <property type="term" value="P:siderophore transport"/>
    <property type="evidence" value="ECO:0007669"/>
    <property type="project" value="InterPro"/>
</dbReference>
<dbReference type="PANTHER" id="PTHR32552">
    <property type="entry name" value="FERRICHROME IRON RECEPTOR-RELATED"/>
    <property type="match status" value="1"/>
</dbReference>
<evidence type="ECO:0000256" key="4">
    <source>
        <dbReference type="ARBA" id="ARBA00022452"/>
    </source>
</evidence>
<evidence type="ECO:0000256" key="2">
    <source>
        <dbReference type="ARBA" id="ARBA00009810"/>
    </source>
</evidence>
<dbReference type="Pfam" id="PF07715">
    <property type="entry name" value="Plug"/>
    <property type="match status" value="1"/>
</dbReference>
<keyword evidence="3 13" id="KW-0813">Transport</keyword>
<dbReference type="PROSITE" id="PS52016">
    <property type="entry name" value="TONB_DEPENDENT_REC_3"/>
    <property type="match status" value="1"/>
</dbReference>
<keyword evidence="9" id="KW-0406">Ion transport</keyword>
<dbReference type="Gene3D" id="2.40.170.20">
    <property type="entry name" value="TonB-dependent receptor, beta-barrel domain"/>
    <property type="match status" value="1"/>
</dbReference>
<evidence type="ECO:0000256" key="5">
    <source>
        <dbReference type="ARBA" id="ARBA00022496"/>
    </source>
</evidence>
<dbReference type="AlphaFoldDB" id="K9Z4L7"/>
<evidence type="ECO:0000256" key="3">
    <source>
        <dbReference type="ARBA" id="ARBA00022448"/>
    </source>
</evidence>
<dbReference type="PATRIC" id="fig|755178.3.peg.2164"/>
<dbReference type="PANTHER" id="PTHR32552:SF68">
    <property type="entry name" value="FERRICHROME OUTER MEMBRANE TRANSPORTER_PHAGE RECEPTOR"/>
    <property type="match status" value="1"/>
</dbReference>
<dbReference type="SUPFAM" id="SSF56935">
    <property type="entry name" value="Porins"/>
    <property type="match status" value="1"/>
</dbReference>
<keyword evidence="7" id="KW-0732">Signal</keyword>
<evidence type="ECO:0000256" key="13">
    <source>
        <dbReference type="PROSITE-ProRule" id="PRU01360"/>
    </source>
</evidence>
<accession>K9Z4L7</accession>